<organism evidence="2 3">
    <name type="scientific">Levilinea saccharolytica</name>
    <dbReference type="NCBI Taxonomy" id="229921"/>
    <lineage>
        <taxon>Bacteria</taxon>
        <taxon>Bacillati</taxon>
        <taxon>Chloroflexota</taxon>
        <taxon>Anaerolineae</taxon>
        <taxon>Anaerolineales</taxon>
        <taxon>Anaerolineaceae</taxon>
        <taxon>Levilinea</taxon>
    </lineage>
</organism>
<feature type="transmembrane region" description="Helical" evidence="1">
    <location>
        <begin position="21"/>
        <end position="42"/>
    </location>
</feature>
<dbReference type="Pfam" id="PF14329">
    <property type="entry name" value="DUF4386"/>
    <property type="match status" value="1"/>
</dbReference>
<feature type="transmembrane region" description="Helical" evidence="1">
    <location>
        <begin position="183"/>
        <end position="205"/>
    </location>
</feature>
<feature type="transmembrane region" description="Helical" evidence="1">
    <location>
        <begin position="68"/>
        <end position="88"/>
    </location>
</feature>
<sequence>MKSQSEGNTVEPQWKGLYQAGGSAAFGMIAIMIVQILVFSVWPPPTTVEGFYDLFARNGFLGLLSMDLLYLVNNALLVPIYLALYAAMRRSAESAMLVGLVLGLVGIAAYFASNTCFEMWALSGQFAAAASEGEKIALLGAGQALLQIYRGTAFDSYYVLNAAALLIFAVIALRSLRFGKVTAYWGLAAGVLMLIPSTVGMVGLIFSLASLVPWAVFAVRIGLVMLRWGRSA</sequence>
<keyword evidence="1" id="KW-1133">Transmembrane helix</keyword>
<proteinExistence type="predicted"/>
<dbReference type="Proteomes" id="UP000050501">
    <property type="component" value="Unassembled WGS sequence"/>
</dbReference>
<keyword evidence="3" id="KW-1185">Reference proteome</keyword>
<comment type="caution">
    <text evidence="2">The sequence shown here is derived from an EMBL/GenBank/DDBJ whole genome shotgun (WGS) entry which is preliminary data.</text>
</comment>
<evidence type="ECO:0000313" key="2">
    <source>
        <dbReference type="EMBL" id="KPL85809.1"/>
    </source>
</evidence>
<evidence type="ECO:0008006" key="4">
    <source>
        <dbReference type="Google" id="ProtNLM"/>
    </source>
</evidence>
<keyword evidence="1" id="KW-0472">Membrane</keyword>
<feature type="transmembrane region" description="Helical" evidence="1">
    <location>
        <begin position="211"/>
        <end position="229"/>
    </location>
</feature>
<dbReference type="AlphaFoldDB" id="A0A0P6Y083"/>
<name>A0A0P6Y083_9CHLR</name>
<dbReference type="EMBL" id="LGCM01000023">
    <property type="protein sequence ID" value="KPL85809.1"/>
    <property type="molecule type" value="Genomic_DNA"/>
</dbReference>
<evidence type="ECO:0000256" key="1">
    <source>
        <dbReference type="SAM" id="Phobius"/>
    </source>
</evidence>
<accession>A0A0P6Y083</accession>
<dbReference type="STRING" id="229921.ADN01_05695"/>
<feature type="transmembrane region" description="Helical" evidence="1">
    <location>
        <begin position="157"/>
        <end position="176"/>
    </location>
</feature>
<dbReference type="OrthoDB" id="3078453at2"/>
<keyword evidence="1" id="KW-0812">Transmembrane</keyword>
<dbReference type="InterPro" id="IPR025495">
    <property type="entry name" value="DUF4386"/>
</dbReference>
<protein>
    <recommendedName>
        <fullName evidence="4">DUF4386 family protein</fullName>
    </recommendedName>
</protein>
<feature type="transmembrane region" description="Helical" evidence="1">
    <location>
        <begin position="95"/>
        <end position="113"/>
    </location>
</feature>
<reference evidence="2 3" key="1">
    <citation type="submission" date="2015-07" db="EMBL/GenBank/DDBJ databases">
        <title>Genome sequence of Levilinea saccharolytica DSM 16555.</title>
        <authorList>
            <person name="Hemp J."/>
            <person name="Ward L.M."/>
            <person name="Pace L.A."/>
            <person name="Fischer W.W."/>
        </authorList>
    </citation>
    <scope>NUCLEOTIDE SEQUENCE [LARGE SCALE GENOMIC DNA]</scope>
    <source>
        <strain evidence="2 3">KIBI-1</strain>
    </source>
</reference>
<evidence type="ECO:0000313" key="3">
    <source>
        <dbReference type="Proteomes" id="UP000050501"/>
    </source>
</evidence>
<gene>
    <name evidence="2" type="ORF">ADN01_05695</name>
</gene>
<dbReference type="RefSeq" id="WP_062417233.1">
    <property type="nucleotide sequence ID" value="NZ_DF967974.1"/>
</dbReference>